<feature type="signal peptide" evidence="2">
    <location>
        <begin position="1"/>
        <end position="25"/>
    </location>
</feature>
<proteinExistence type="predicted"/>
<dbReference type="EMBL" id="AGZS01000002">
    <property type="protein sequence ID" value="EJD65132.1"/>
    <property type="molecule type" value="Genomic_DNA"/>
</dbReference>
<feature type="compositionally biased region" description="Polar residues" evidence="1">
    <location>
        <begin position="32"/>
        <end position="41"/>
    </location>
</feature>
<keyword evidence="4" id="KW-1185">Reference proteome</keyword>
<dbReference type="HOGENOM" id="CLU_1383327_0_0_11"/>
<evidence type="ECO:0008006" key="5">
    <source>
        <dbReference type="Google" id="ProtNLM"/>
    </source>
</evidence>
<dbReference type="eggNOG" id="ENOG50325P5">
    <property type="taxonomic scope" value="Bacteria"/>
</dbReference>
<dbReference type="Pfam" id="PF16146">
    <property type="entry name" value="DUF4854"/>
    <property type="match status" value="1"/>
</dbReference>
<dbReference type="InterPro" id="IPR032327">
    <property type="entry name" value="DUF4854"/>
</dbReference>
<comment type="caution">
    <text evidence="3">The sequence shown here is derived from an EMBL/GenBank/DDBJ whole genome shotgun (WGS) entry which is preliminary data.</text>
</comment>
<evidence type="ECO:0000256" key="1">
    <source>
        <dbReference type="SAM" id="MobiDB-lite"/>
    </source>
</evidence>
<protein>
    <recommendedName>
        <fullName evidence="5">DUF4854 domain-containing protein</fullName>
    </recommendedName>
</protein>
<evidence type="ECO:0000313" key="3">
    <source>
        <dbReference type="EMBL" id="EJD65132.1"/>
    </source>
</evidence>
<feature type="region of interest" description="Disordered" evidence="1">
    <location>
        <begin position="28"/>
        <end position="60"/>
    </location>
</feature>
<dbReference type="Proteomes" id="UP000006415">
    <property type="component" value="Unassembled WGS sequence"/>
</dbReference>
<feature type="compositionally biased region" description="Low complexity" evidence="1">
    <location>
        <begin position="42"/>
        <end position="59"/>
    </location>
</feature>
<dbReference type="PROSITE" id="PS51257">
    <property type="entry name" value="PROKAR_LIPOPROTEIN"/>
    <property type="match status" value="1"/>
</dbReference>
<evidence type="ECO:0000313" key="4">
    <source>
        <dbReference type="Proteomes" id="UP000006415"/>
    </source>
</evidence>
<sequence>MHKTPKIISRGITAFVASAALLGMAACGPQQKPASQPKGTPSLSASSSPSAGTSRQASSDAKKLADYIASPDITKQVETANTQMGKDGRVSLASEGKTVVMTVTLNNSLFGSQPLDTVKQNLRSKKDLFADQYATIGGQIVKQIQQQTKLEDLHLKLNICTEDGEAIITKTYDEKSSSSALKNSQSGSSSPSSSSSH</sequence>
<dbReference type="RefSeq" id="WP_007147643.1">
    <property type="nucleotide sequence ID" value="NZ_AKCI01000001.1"/>
</dbReference>
<feature type="chain" id="PRO_5038520286" description="DUF4854 domain-containing protein" evidence="2">
    <location>
        <begin position="26"/>
        <end position="197"/>
    </location>
</feature>
<dbReference type="AlphaFoldDB" id="J0LMT6"/>
<gene>
    <name evidence="3" type="ORF">HMPREF9156_00576</name>
</gene>
<keyword evidence="2" id="KW-0732">Signal</keyword>
<organism evidence="3 4">
    <name type="scientific">Scardovia wiggsiae F0424</name>
    <dbReference type="NCBI Taxonomy" id="857290"/>
    <lineage>
        <taxon>Bacteria</taxon>
        <taxon>Bacillati</taxon>
        <taxon>Actinomycetota</taxon>
        <taxon>Actinomycetes</taxon>
        <taxon>Bifidobacteriales</taxon>
        <taxon>Bifidobacteriaceae</taxon>
        <taxon>Scardovia</taxon>
    </lineage>
</organism>
<feature type="compositionally biased region" description="Low complexity" evidence="1">
    <location>
        <begin position="177"/>
        <end position="197"/>
    </location>
</feature>
<name>J0LMT6_9BIFI</name>
<dbReference type="OrthoDB" id="9999943at2"/>
<accession>J0LMT6</accession>
<reference evidence="3 4" key="1">
    <citation type="submission" date="2012-01" db="EMBL/GenBank/DDBJ databases">
        <title>The Genome Sequence of Scardovia wiggsiae F0424.</title>
        <authorList>
            <consortium name="The Broad Institute Genome Sequencing Platform"/>
            <person name="Earl A."/>
            <person name="Ward D."/>
            <person name="Feldgarden M."/>
            <person name="Gevers D."/>
            <person name="Izard J."/>
            <person name="Ganesan A."/>
            <person name="Baranova O.V."/>
            <person name="Blanton J.M."/>
            <person name="Tanner A.C."/>
            <person name="Mathney J."/>
            <person name="Dewhirst F.E."/>
            <person name="Young S.K."/>
            <person name="Zeng Q."/>
            <person name="Gargeya S."/>
            <person name="Fitzgerald M."/>
            <person name="Haas B."/>
            <person name="Abouelleil A."/>
            <person name="Alvarado L."/>
            <person name="Arachchi H.M."/>
            <person name="Berlin A."/>
            <person name="Chapman S.B."/>
            <person name="Gearin G."/>
            <person name="Goldberg J."/>
            <person name="Griggs A."/>
            <person name="Gujja S."/>
            <person name="Hansen M."/>
            <person name="Heiman D."/>
            <person name="Howarth C."/>
            <person name="Larimer J."/>
            <person name="Lui A."/>
            <person name="MacDonald P.J.P."/>
            <person name="McCowen C."/>
            <person name="Montmayeur A."/>
            <person name="Murphy C."/>
            <person name="Neiman D."/>
            <person name="Pearson M."/>
            <person name="Priest M."/>
            <person name="Roberts A."/>
            <person name="Saif S."/>
            <person name="Shea T."/>
            <person name="Sisk P."/>
            <person name="Stolte C."/>
            <person name="Sykes S."/>
            <person name="Wortman J."/>
            <person name="Nusbaum C."/>
            <person name="Birren B."/>
        </authorList>
    </citation>
    <scope>NUCLEOTIDE SEQUENCE [LARGE SCALE GENOMIC DNA]</scope>
    <source>
        <strain evidence="3 4">F0424</strain>
    </source>
</reference>
<evidence type="ECO:0000256" key="2">
    <source>
        <dbReference type="SAM" id="SignalP"/>
    </source>
</evidence>
<feature type="region of interest" description="Disordered" evidence="1">
    <location>
        <begin position="173"/>
        <end position="197"/>
    </location>
</feature>